<evidence type="ECO:0000259" key="10">
    <source>
        <dbReference type="SMART" id="SM00499"/>
    </source>
</evidence>
<gene>
    <name evidence="11" type="ORF">H6P81_004866</name>
</gene>
<dbReference type="EMBL" id="JAINDJ010000003">
    <property type="protein sequence ID" value="KAG9451962.1"/>
    <property type="molecule type" value="Genomic_DNA"/>
</dbReference>
<evidence type="ECO:0000256" key="6">
    <source>
        <dbReference type="ARBA" id="ARBA00023180"/>
    </source>
</evidence>
<dbReference type="Gene3D" id="1.10.110.10">
    <property type="entry name" value="Plant lipid-transfer and hydrophobic proteins"/>
    <property type="match status" value="1"/>
</dbReference>
<feature type="domain" description="Bifunctional inhibitor/plant lipid transfer protein/seed storage helical" evidence="10">
    <location>
        <begin position="32"/>
        <end position="111"/>
    </location>
</feature>
<dbReference type="FunFam" id="1.10.110.10:FF:000001">
    <property type="entry name" value="Bifunctional inhibitor/lipid-transfer protein/seed storage 2S albumin superfamily protein"/>
    <property type="match status" value="1"/>
</dbReference>
<evidence type="ECO:0000256" key="5">
    <source>
        <dbReference type="ARBA" id="ARBA00023157"/>
    </source>
</evidence>
<feature type="compositionally biased region" description="Low complexity" evidence="8">
    <location>
        <begin position="141"/>
        <end position="164"/>
    </location>
</feature>
<proteinExistence type="inferred from homology"/>
<accession>A0AAV7EWG1</accession>
<keyword evidence="7" id="KW-0449">Lipoprotein</keyword>
<dbReference type="PANTHER" id="PTHR33044">
    <property type="entry name" value="BIFUNCTIONAL INHIBITOR/LIPID-TRANSFER PROTEIN/SEED STORAGE 2S ALBUMIN SUPERFAMILY PROTEIN-RELATED"/>
    <property type="match status" value="1"/>
</dbReference>
<evidence type="ECO:0000256" key="7">
    <source>
        <dbReference type="ARBA" id="ARBA00023288"/>
    </source>
</evidence>
<protein>
    <recommendedName>
        <fullName evidence="10">Bifunctional inhibitor/plant lipid transfer protein/seed storage helical domain-containing protein</fullName>
    </recommendedName>
</protein>
<evidence type="ECO:0000256" key="9">
    <source>
        <dbReference type="SAM" id="SignalP"/>
    </source>
</evidence>
<comment type="similarity">
    <text evidence="2">Belongs to the plant LTP family.</text>
</comment>
<evidence type="ECO:0000256" key="1">
    <source>
        <dbReference type="ARBA" id="ARBA00004609"/>
    </source>
</evidence>
<evidence type="ECO:0000256" key="8">
    <source>
        <dbReference type="SAM" id="MobiDB-lite"/>
    </source>
</evidence>
<dbReference type="InterPro" id="IPR036312">
    <property type="entry name" value="Bifun_inhib/LTP/seed_sf"/>
</dbReference>
<dbReference type="GO" id="GO:0098552">
    <property type="term" value="C:side of membrane"/>
    <property type="evidence" value="ECO:0007669"/>
    <property type="project" value="UniProtKB-KW"/>
</dbReference>
<dbReference type="SUPFAM" id="SSF47699">
    <property type="entry name" value="Bifunctional inhibitor/lipid-transfer protein/seed storage 2S albumin"/>
    <property type="match status" value="1"/>
</dbReference>
<name>A0AAV7EWG1_ARIFI</name>
<feature type="chain" id="PRO_5043383905" description="Bifunctional inhibitor/plant lipid transfer protein/seed storage helical domain-containing protein" evidence="9">
    <location>
        <begin position="27"/>
        <end position="198"/>
    </location>
</feature>
<evidence type="ECO:0000256" key="4">
    <source>
        <dbReference type="ARBA" id="ARBA00022729"/>
    </source>
</evidence>
<feature type="signal peptide" evidence="9">
    <location>
        <begin position="1"/>
        <end position="26"/>
    </location>
</feature>
<evidence type="ECO:0000313" key="11">
    <source>
        <dbReference type="EMBL" id="KAG9451962.1"/>
    </source>
</evidence>
<dbReference type="SMART" id="SM00499">
    <property type="entry name" value="AAI"/>
    <property type="match status" value="1"/>
</dbReference>
<dbReference type="InterPro" id="IPR043325">
    <property type="entry name" value="LTSS"/>
</dbReference>
<dbReference type="AlphaFoldDB" id="A0AAV7EWG1"/>
<evidence type="ECO:0000313" key="12">
    <source>
        <dbReference type="Proteomes" id="UP000825729"/>
    </source>
</evidence>
<sequence>MGLQRGGIFALTVAILILGSLQLGSCQISSPCTASMISSFTPCLNFITGSSSNGSSPTRGCCSSLASLVAGGTDCVCLIVAGSVPFNLPINRTLAFSLPRACNMGSVPLRCRSAASPLPAPGPFAFSPGLPPRAPTPTLPDPATEAPAPSAATPTAADAPTASPGLRPALNPSAAGKLSYVMPPSLFLSVLSMVVLKY</sequence>
<keyword evidence="12" id="KW-1185">Reference proteome</keyword>
<dbReference type="Proteomes" id="UP000825729">
    <property type="component" value="Unassembled WGS sequence"/>
</dbReference>
<reference evidence="11 12" key="1">
    <citation type="submission" date="2021-07" db="EMBL/GenBank/DDBJ databases">
        <title>The Aristolochia fimbriata genome: insights into angiosperm evolution, floral development and chemical biosynthesis.</title>
        <authorList>
            <person name="Jiao Y."/>
        </authorList>
    </citation>
    <scope>NUCLEOTIDE SEQUENCE [LARGE SCALE GENOMIC DNA]</scope>
    <source>
        <strain evidence="11">IBCAS-2021</strain>
        <tissue evidence="11">Leaf</tissue>
    </source>
</reference>
<dbReference type="InterPro" id="IPR016140">
    <property type="entry name" value="Bifunc_inhib/LTP/seed_store"/>
</dbReference>
<dbReference type="GO" id="GO:0005886">
    <property type="term" value="C:plasma membrane"/>
    <property type="evidence" value="ECO:0007669"/>
    <property type="project" value="UniProtKB-SubCell"/>
</dbReference>
<dbReference type="CDD" id="cd00010">
    <property type="entry name" value="AAI_LTSS"/>
    <property type="match status" value="1"/>
</dbReference>
<evidence type="ECO:0000256" key="2">
    <source>
        <dbReference type="ARBA" id="ARBA00009748"/>
    </source>
</evidence>
<feature type="region of interest" description="Disordered" evidence="8">
    <location>
        <begin position="126"/>
        <end position="168"/>
    </location>
</feature>
<evidence type="ECO:0000256" key="3">
    <source>
        <dbReference type="ARBA" id="ARBA00022622"/>
    </source>
</evidence>
<dbReference type="Pfam" id="PF14368">
    <property type="entry name" value="LTP_2"/>
    <property type="match status" value="1"/>
</dbReference>
<keyword evidence="5" id="KW-1015">Disulfide bond</keyword>
<organism evidence="11 12">
    <name type="scientific">Aristolochia fimbriata</name>
    <name type="common">White veined hardy Dutchman's pipe vine</name>
    <dbReference type="NCBI Taxonomy" id="158543"/>
    <lineage>
        <taxon>Eukaryota</taxon>
        <taxon>Viridiplantae</taxon>
        <taxon>Streptophyta</taxon>
        <taxon>Embryophyta</taxon>
        <taxon>Tracheophyta</taxon>
        <taxon>Spermatophyta</taxon>
        <taxon>Magnoliopsida</taxon>
        <taxon>Magnoliidae</taxon>
        <taxon>Piperales</taxon>
        <taxon>Aristolochiaceae</taxon>
        <taxon>Aristolochia</taxon>
    </lineage>
</organism>
<feature type="compositionally biased region" description="Pro residues" evidence="8">
    <location>
        <begin position="129"/>
        <end position="140"/>
    </location>
</feature>
<keyword evidence="3" id="KW-0472">Membrane</keyword>
<keyword evidence="4 9" id="KW-0732">Signal</keyword>
<keyword evidence="3" id="KW-0336">GPI-anchor</keyword>
<comment type="caution">
    <text evidence="11">The sequence shown here is derived from an EMBL/GenBank/DDBJ whole genome shotgun (WGS) entry which is preliminary data.</text>
</comment>
<keyword evidence="6" id="KW-0325">Glycoprotein</keyword>
<comment type="subcellular location">
    <subcellularLocation>
        <location evidence="1">Cell membrane</location>
        <topology evidence="1">Lipid-anchor</topology>
        <topology evidence="1">GPI-anchor</topology>
    </subcellularLocation>
</comment>